<keyword evidence="1" id="KW-1133">Transmembrane helix</keyword>
<accession>A0ABV4SQL0</accession>
<evidence type="ECO:0008006" key="4">
    <source>
        <dbReference type="Google" id="ProtNLM"/>
    </source>
</evidence>
<name>A0ABV4SQL0_9ACTN</name>
<dbReference type="EMBL" id="JBGOSP010000019">
    <property type="protein sequence ID" value="MFA3840742.1"/>
    <property type="molecule type" value="Genomic_DNA"/>
</dbReference>
<comment type="caution">
    <text evidence="2">The sequence shown here is derived from an EMBL/GenBank/DDBJ whole genome shotgun (WGS) entry which is preliminary data.</text>
</comment>
<protein>
    <recommendedName>
        <fullName evidence="4">Transmembrane protein</fullName>
    </recommendedName>
</protein>
<evidence type="ECO:0000313" key="3">
    <source>
        <dbReference type="Proteomes" id="UP001571476"/>
    </source>
</evidence>
<feature type="transmembrane region" description="Helical" evidence="1">
    <location>
        <begin position="70"/>
        <end position="96"/>
    </location>
</feature>
<keyword evidence="1" id="KW-0812">Transmembrane</keyword>
<keyword evidence="3" id="KW-1185">Reference proteome</keyword>
<gene>
    <name evidence="2" type="ORF">ACEG43_31875</name>
</gene>
<dbReference type="Proteomes" id="UP001571476">
    <property type="component" value="Unassembled WGS sequence"/>
</dbReference>
<sequence length="168" mass="17878">MTDYEQSPAAWGPRMSDAAANAEARRIIDEVYRPAAPVRQIPTYFKDETPAPPFGDAEPIHQDDRRIVPAWAAGVAVASIGIGAGTTGIGCGAWLVLKGFASMSVTGVVAMGALFTGLAFAALSIGVAFSRAKRASSKHIYQGTVIRRTEINTHTRGTFSRTRNTFHG</sequence>
<evidence type="ECO:0000313" key="2">
    <source>
        <dbReference type="EMBL" id="MFA3840742.1"/>
    </source>
</evidence>
<keyword evidence="1" id="KW-0472">Membrane</keyword>
<dbReference type="RefSeq" id="WP_372565197.1">
    <property type="nucleotide sequence ID" value="NZ_JBGOSP010000019.1"/>
</dbReference>
<reference evidence="2 3" key="1">
    <citation type="submission" date="2024-08" db="EMBL/GenBank/DDBJ databases">
        <title>Genome sequence of Streptomyces aureus CACIA-1.46HGO.</title>
        <authorList>
            <person name="Evangelista-Martinez Z."/>
        </authorList>
    </citation>
    <scope>NUCLEOTIDE SEQUENCE [LARGE SCALE GENOMIC DNA]</scope>
    <source>
        <strain evidence="2 3">CACIA-1.46HGO</strain>
    </source>
</reference>
<proteinExistence type="predicted"/>
<organism evidence="2 3">
    <name type="scientific">Streptomyces aureus</name>
    <dbReference type="NCBI Taxonomy" id="193461"/>
    <lineage>
        <taxon>Bacteria</taxon>
        <taxon>Bacillati</taxon>
        <taxon>Actinomycetota</taxon>
        <taxon>Actinomycetes</taxon>
        <taxon>Kitasatosporales</taxon>
        <taxon>Streptomycetaceae</taxon>
        <taxon>Streptomyces</taxon>
    </lineage>
</organism>
<evidence type="ECO:0000256" key="1">
    <source>
        <dbReference type="SAM" id="Phobius"/>
    </source>
</evidence>
<feature type="transmembrane region" description="Helical" evidence="1">
    <location>
        <begin position="108"/>
        <end position="129"/>
    </location>
</feature>